<proteinExistence type="predicted"/>
<sequence>MQRFHLNTLSCSAVVMTLLFSGCAAKNEPADKSLQEKEKMLTKAIEEKIEILEYNPPLYENSIDGGTHITDGTLLIKDNCLVVQHDIDFFGERSRESALVFPKNTTRFSDNTVLRQNSSYGVLLYQSSPFIEYKIGEGYRFPGLASTIDDERIKPQPKCQLDNVWFVT</sequence>
<feature type="chain" id="PRO_5005802078" evidence="1">
    <location>
        <begin position="27"/>
        <end position="168"/>
    </location>
</feature>
<keyword evidence="3" id="KW-1185">Reference proteome</keyword>
<evidence type="ECO:0000313" key="2">
    <source>
        <dbReference type="EMBL" id="ALF58870.1"/>
    </source>
</evidence>
<name>A0A0M4TB82_9GAMM</name>
<accession>A0A0M4TB82</accession>
<keyword evidence="1" id="KW-0732">Signal</keyword>
<protein>
    <submittedName>
        <fullName evidence="2">Uncharacterized protein</fullName>
    </submittedName>
</protein>
<dbReference type="KEGG" id="pur:AOC03_01405"/>
<dbReference type="EMBL" id="CP012678">
    <property type="protein sequence ID" value="ALF58870.1"/>
    <property type="molecule type" value="Genomic_DNA"/>
</dbReference>
<feature type="signal peptide" evidence="1">
    <location>
        <begin position="1"/>
        <end position="26"/>
    </location>
</feature>
<organism evidence="2 3">
    <name type="scientific">Psychrobacter urativorans</name>
    <dbReference type="NCBI Taxonomy" id="45610"/>
    <lineage>
        <taxon>Bacteria</taxon>
        <taxon>Pseudomonadati</taxon>
        <taxon>Pseudomonadota</taxon>
        <taxon>Gammaproteobacteria</taxon>
        <taxon>Moraxellales</taxon>
        <taxon>Moraxellaceae</taxon>
        <taxon>Psychrobacter</taxon>
    </lineage>
</organism>
<dbReference type="AlphaFoldDB" id="A0A0M4TB82"/>
<dbReference type="PROSITE" id="PS51257">
    <property type="entry name" value="PROKAR_LIPOPROTEIN"/>
    <property type="match status" value="1"/>
</dbReference>
<dbReference type="RefSeq" id="WP_062533266.1">
    <property type="nucleotide sequence ID" value="NZ_CP012678.1"/>
</dbReference>
<dbReference type="STRING" id="45610.AOC03_01405"/>
<gene>
    <name evidence="2" type="ORF">AOC03_01405</name>
</gene>
<evidence type="ECO:0000256" key="1">
    <source>
        <dbReference type="SAM" id="SignalP"/>
    </source>
</evidence>
<dbReference type="Proteomes" id="UP000059847">
    <property type="component" value="Chromosome"/>
</dbReference>
<reference evidence="2 3" key="1">
    <citation type="submission" date="2015-09" db="EMBL/GenBank/DDBJ databases">
        <title>Complete genome of Psychrobacter urativorans R10.10B.</title>
        <authorList>
            <person name="See-Too W.S."/>
            <person name="Chan K.G."/>
        </authorList>
    </citation>
    <scope>NUCLEOTIDE SEQUENCE [LARGE SCALE GENOMIC DNA]</scope>
    <source>
        <strain evidence="2 3">R10.10B</strain>
    </source>
</reference>
<evidence type="ECO:0000313" key="3">
    <source>
        <dbReference type="Proteomes" id="UP000059847"/>
    </source>
</evidence>